<proteinExistence type="inferred from homology"/>
<dbReference type="InterPro" id="IPR020904">
    <property type="entry name" value="Sc_DH/Rdtase_CS"/>
</dbReference>
<dbReference type="FunFam" id="3.40.50.720:FF:000084">
    <property type="entry name" value="Short-chain dehydrogenase reductase"/>
    <property type="match status" value="1"/>
</dbReference>
<reference evidence="4 5" key="1">
    <citation type="submission" date="2018-05" db="EMBL/GenBank/DDBJ databases">
        <title>Complete genome sequence of Gordonia terrae NRRL B-16283.</title>
        <authorList>
            <person name="Garlena R.A."/>
            <person name="Russell D.A."/>
            <person name="Hatfull G.F."/>
        </authorList>
    </citation>
    <scope>NUCLEOTIDE SEQUENCE [LARGE SCALE GENOMIC DNA]</scope>
    <source>
        <strain evidence="4 5">NRRL B-16283</strain>
    </source>
</reference>
<evidence type="ECO:0000313" key="5">
    <source>
        <dbReference type="Proteomes" id="UP000247118"/>
    </source>
</evidence>
<keyword evidence="2" id="KW-0560">Oxidoreductase</keyword>
<dbReference type="SUPFAM" id="SSF51735">
    <property type="entry name" value="NAD(P)-binding Rossmann-fold domains"/>
    <property type="match status" value="1"/>
</dbReference>
<dbReference type="Proteomes" id="UP000247118">
    <property type="component" value="Chromosome"/>
</dbReference>
<accession>A0AAD0NYP3</accession>
<dbReference type="InterPro" id="IPR057326">
    <property type="entry name" value="KR_dom"/>
</dbReference>
<dbReference type="AlphaFoldDB" id="A0AAD0NYP3"/>
<dbReference type="PANTHER" id="PTHR43669:SF3">
    <property type="entry name" value="ALCOHOL DEHYDROGENASE, PUTATIVE (AFU_ORTHOLOGUE AFUA_3G03445)-RELATED"/>
    <property type="match status" value="1"/>
</dbReference>
<dbReference type="InterPro" id="IPR002347">
    <property type="entry name" value="SDR_fam"/>
</dbReference>
<dbReference type="Gene3D" id="3.40.50.720">
    <property type="entry name" value="NAD(P)-binding Rossmann-like Domain"/>
    <property type="match status" value="1"/>
</dbReference>
<organism evidence="4 5">
    <name type="scientific">Gordonia terrae</name>
    <dbReference type="NCBI Taxonomy" id="2055"/>
    <lineage>
        <taxon>Bacteria</taxon>
        <taxon>Bacillati</taxon>
        <taxon>Actinomycetota</taxon>
        <taxon>Actinomycetes</taxon>
        <taxon>Mycobacteriales</taxon>
        <taxon>Gordoniaceae</taxon>
        <taxon>Gordonia</taxon>
    </lineage>
</organism>
<protein>
    <submittedName>
        <fullName evidence="4">KR domain-containing protein</fullName>
    </submittedName>
</protein>
<evidence type="ECO:0000313" key="4">
    <source>
        <dbReference type="EMBL" id="AWO85133.1"/>
    </source>
</evidence>
<sequence length="252" mass="26562">MAADLTGTTAVVTGGNNGIGRALAVGIAKAGADVAIWARNAERNAQTVAEIETFGVKALAVSCDVTDEQAVIAAMDETVTTLGPLGCFVANSGISVETPIVDMSFDTWRHVLATNLDGAFLCTREAARRFVDQGVGGSMVVVSSTISRYGGAGMAAYGASKTGVLGLGRTLAVELARHRVRCNVLIPGWTKTAMNEHLQADERFVRATSGRTPVRRWAEPEEFHDIAAFLADPTLTFHTGNEVIVDGGYTIY</sequence>
<evidence type="ECO:0000256" key="2">
    <source>
        <dbReference type="ARBA" id="ARBA00023002"/>
    </source>
</evidence>
<dbReference type="PRINTS" id="PR00080">
    <property type="entry name" value="SDRFAMILY"/>
</dbReference>
<evidence type="ECO:0000259" key="3">
    <source>
        <dbReference type="SMART" id="SM00822"/>
    </source>
</evidence>
<name>A0AAD0NYP3_9ACTN</name>
<dbReference type="RefSeq" id="WP_004023659.1">
    <property type="nucleotide sequence ID" value="NZ_CABEIC010000002.1"/>
</dbReference>
<dbReference type="SMART" id="SM00822">
    <property type="entry name" value="PKS_KR"/>
    <property type="match status" value="1"/>
</dbReference>
<dbReference type="Pfam" id="PF13561">
    <property type="entry name" value="adh_short_C2"/>
    <property type="match status" value="1"/>
</dbReference>
<dbReference type="GO" id="GO:0016491">
    <property type="term" value="F:oxidoreductase activity"/>
    <property type="evidence" value="ECO:0007669"/>
    <property type="project" value="UniProtKB-KW"/>
</dbReference>
<dbReference type="PRINTS" id="PR00081">
    <property type="entry name" value="GDHRDH"/>
</dbReference>
<dbReference type="EMBL" id="CP029604">
    <property type="protein sequence ID" value="AWO85133.1"/>
    <property type="molecule type" value="Genomic_DNA"/>
</dbReference>
<dbReference type="PROSITE" id="PS00061">
    <property type="entry name" value="ADH_SHORT"/>
    <property type="match status" value="1"/>
</dbReference>
<comment type="similarity">
    <text evidence="1">Belongs to the short-chain dehydrogenases/reductases (SDR) family.</text>
</comment>
<evidence type="ECO:0000256" key="1">
    <source>
        <dbReference type="ARBA" id="ARBA00006484"/>
    </source>
</evidence>
<feature type="domain" description="Ketoreductase" evidence="3">
    <location>
        <begin position="8"/>
        <end position="192"/>
    </location>
</feature>
<dbReference type="InterPro" id="IPR036291">
    <property type="entry name" value="NAD(P)-bd_dom_sf"/>
</dbReference>
<gene>
    <name evidence="4" type="ORF">DLJ61_17900</name>
</gene>
<dbReference type="PANTHER" id="PTHR43669">
    <property type="entry name" value="5-KETO-D-GLUCONATE 5-REDUCTASE"/>
    <property type="match status" value="1"/>
</dbReference>
<dbReference type="GeneID" id="32689672"/>
<dbReference type="KEGG" id="gta:BCM27_17710"/>